<dbReference type="EMBL" id="JYDI01000038">
    <property type="protein sequence ID" value="KRY56847.1"/>
    <property type="molecule type" value="Genomic_DNA"/>
</dbReference>
<dbReference type="Proteomes" id="UP000054653">
    <property type="component" value="Unassembled WGS sequence"/>
</dbReference>
<dbReference type="AlphaFoldDB" id="A0A0V1D5M6"/>
<accession>A0A0V1D5M6</accession>
<gene>
    <name evidence="1" type="ORF">T03_1571</name>
</gene>
<proteinExistence type="predicted"/>
<comment type="caution">
    <text evidence="1">The sequence shown here is derived from an EMBL/GenBank/DDBJ whole genome shotgun (WGS) entry which is preliminary data.</text>
</comment>
<keyword evidence="2" id="KW-1185">Reference proteome</keyword>
<evidence type="ECO:0000313" key="1">
    <source>
        <dbReference type="EMBL" id="KRY56847.1"/>
    </source>
</evidence>
<reference evidence="1 2" key="1">
    <citation type="submission" date="2015-01" db="EMBL/GenBank/DDBJ databases">
        <title>Evolution of Trichinella species and genotypes.</title>
        <authorList>
            <person name="Korhonen P.K."/>
            <person name="Edoardo P."/>
            <person name="Giuseppe L.R."/>
            <person name="Gasser R.B."/>
        </authorList>
    </citation>
    <scope>NUCLEOTIDE SEQUENCE [LARGE SCALE GENOMIC DNA]</scope>
    <source>
        <strain evidence="1">ISS120</strain>
    </source>
</reference>
<name>A0A0V1D5M6_TRIBR</name>
<evidence type="ECO:0000313" key="2">
    <source>
        <dbReference type="Proteomes" id="UP000054653"/>
    </source>
</evidence>
<protein>
    <submittedName>
        <fullName evidence="1">Uncharacterized protein</fullName>
    </submittedName>
</protein>
<sequence length="136" mass="15325">MLNGRCATAAQAECLLEVWKRTDATPAADGCAEDNGESISSVLNQSNRESRIERSAGVIRERAVNVKWSACDQRAVPCKLIPFVAESVLRLQFFRICDLRIDCGSGQQCQERSTTFPPRKLITLKKRLQFFMEELE</sequence>
<organism evidence="1 2">
    <name type="scientific">Trichinella britovi</name>
    <name type="common">Parasitic roundworm</name>
    <dbReference type="NCBI Taxonomy" id="45882"/>
    <lineage>
        <taxon>Eukaryota</taxon>
        <taxon>Metazoa</taxon>
        <taxon>Ecdysozoa</taxon>
        <taxon>Nematoda</taxon>
        <taxon>Enoplea</taxon>
        <taxon>Dorylaimia</taxon>
        <taxon>Trichinellida</taxon>
        <taxon>Trichinellidae</taxon>
        <taxon>Trichinella</taxon>
    </lineage>
</organism>